<evidence type="ECO:0000256" key="2">
    <source>
        <dbReference type="SAM" id="Phobius"/>
    </source>
</evidence>
<keyword evidence="2" id="KW-0472">Membrane</keyword>
<evidence type="ECO:0000256" key="1">
    <source>
        <dbReference type="SAM" id="MobiDB-lite"/>
    </source>
</evidence>
<keyword evidence="2" id="KW-1133">Transmembrane helix</keyword>
<dbReference type="EMBL" id="HACA01007754">
    <property type="protein sequence ID" value="CDW25115.1"/>
    <property type="molecule type" value="Transcribed_RNA"/>
</dbReference>
<accession>A0A0K2TGY2</accession>
<dbReference type="AlphaFoldDB" id="A0A0K2TGY2"/>
<name>A0A0K2TGY2_LEPSM</name>
<proteinExistence type="predicted"/>
<feature type="transmembrane region" description="Helical" evidence="2">
    <location>
        <begin position="38"/>
        <end position="57"/>
    </location>
</feature>
<evidence type="ECO:0000313" key="3">
    <source>
        <dbReference type="EMBL" id="CDW25115.1"/>
    </source>
</evidence>
<organism evidence="3">
    <name type="scientific">Lepeophtheirus salmonis</name>
    <name type="common">Salmon louse</name>
    <name type="synonym">Caligus salmonis</name>
    <dbReference type="NCBI Taxonomy" id="72036"/>
    <lineage>
        <taxon>Eukaryota</taxon>
        <taxon>Metazoa</taxon>
        <taxon>Ecdysozoa</taxon>
        <taxon>Arthropoda</taxon>
        <taxon>Crustacea</taxon>
        <taxon>Multicrustacea</taxon>
        <taxon>Hexanauplia</taxon>
        <taxon>Copepoda</taxon>
        <taxon>Siphonostomatoida</taxon>
        <taxon>Caligidae</taxon>
        <taxon>Lepeophtheirus</taxon>
    </lineage>
</organism>
<keyword evidence="2" id="KW-0812">Transmembrane</keyword>
<reference evidence="3" key="1">
    <citation type="submission" date="2014-05" db="EMBL/GenBank/DDBJ databases">
        <authorList>
            <person name="Chronopoulou M."/>
        </authorList>
    </citation>
    <scope>NUCLEOTIDE SEQUENCE</scope>
    <source>
        <tissue evidence="3">Whole organism</tissue>
    </source>
</reference>
<feature type="region of interest" description="Disordered" evidence="1">
    <location>
        <begin position="50"/>
        <end position="71"/>
    </location>
</feature>
<sequence>MIDDVCALLDSSSSASEMSTRGSLLRAASFRSISSRSVVIMGIFLCAGSGGGGSGSFQQKEKNMKTKITPT</sequence>
<protein>
    <submittedName>
        <fullName evidence="3">Uncharacterized protein</fullName>
    </submittedName>
</protein>